<name>A0A964BTL3_9CYAN</name>
<accession>A0A964BTL3</accession>
<reference evidence="1" key="1">
    <citation type="journal article" date="2021" name="Antonie Van Leeuwenhoek">
        <title>Draft genome and description of Waterburya agarophytonicola gen. nov. sp. nov. (Pleurocapsales, Cyanobacteria): a seaweed symbiont.</title>
        <authorList>
            <person name="Bonthond G."/>
            <person name="Shalygin S."/>
            <person name="Bayer T."/>
            <person name="Weinberger F."/>
        </authorList>
    </citation>
    <scope>NUCLEOTIDE SEQUENCE</scope>
    <source>
        <strain evidence="1">KI4</strain>
    </source>
</reference>
<gene>
    <name evidence="1" type="ORF">I4641_16760</name>
</gene>
<sequence>MTNKLHIAIATDKIEATIEDYTVRLGMPPCSFISGEYALWRTETLNLSVRQDDSCKPGELRHLGWEDKSANEFSQDTDVNGIVWERFNAQHQADEINGIWSEANYIPNTDK</sequence>
<protein>
    <submittedName>
        <fullName evidence="1">Uncharacterized protein</fullName>
    </submittedName>
</protein>
<dbReference type="AlphaFoldDB" id="A0A964BTL3"/>
<proteinExistence type="predicted"/>
<comment type="caution">
    <text evidence="1">The sequence shown here is derived from an EMBL/GenBank/DDBJ whole genome shotgun (WGS) entry which is preliminary data.</text>
</comment>
<dbReference type="Proteomes" id="UP000729733">
    <property type="component" value="Unassembled WGS sequence"/>
</dbReference>
<organism evidence="1 2">
    <name type="scientific">Waterburya agarophytonicola KI4</name>
    <dbReference type="NCBI Taxonomy" id="2874699"/>
    <lineage>
        <taxon>Bacteria</taxon>
        <taxon>Bacillati</taxon>
        <taxon>Cyanobacteriota</taxon>
        <taxon>Cyanophyceae</taxon>
        <taxon>Pleurocapsales</taxon>
        <taxon>Hyellaceae</taxon>
        <taxon>Waterburya</taxon>
        <taxon>Waterburya agarophytonicola</taxon>
    </lineage>
</organism>
<keyword evidence="2" id="KW-1185">Reference proteome</keyword>
<evidence type="ECO:0000313" key="1">
    <source>
        <dbReference type="EMBL" id="MCC0178626.1"/>
    </source>
</evidence>
<dbReference type="EMBL" id="JADWDC010000049">
    <property type="protein sequence ID" value="MCC0178626.1"/>
    <property type="molecule type" value="Genomic_DNA"/>
</dbReference>
<evidence type="ECO:0000313" key="2">
    <source>
        <dbReference type="Proteomes" id="UP000729733"/>
    </source>
</evidence>